<evidence type="ECO:0000313" key="2">
    <source>
        <dbReference type="Proteomes" id="UP000694240"/>
    </source>
</evidence>
<dbReference type="AlphaFoldDB" id="A0A8T1YRU8"/>
<feature type="non-terminal residue" evidence="1">
    <location>
        <position position="1"/>
    </location>
</feature>
<sequence length="50" mass="5957">FLFIFSFTFKCLKLWFSSLFLNMFYHLNIQLKTLFSFLTCSETNIEASSS</sequence>
<evidence type="ECO:0000313" key="1">
    <source>
        <dbReference type="EMBL" id="KAG7549177.1"/>
    </source>
</evidence>
<gene>
    <name evidence="1" type="ORF">ISN45_Aa06g001040</name>
</gene>
<proteinExistence type="predicted"/>
<comment type="caution">
    <text evidence="1">The sequence shown here is derived from an EMBL/GenBank/DDBJ whole genome shotgun (WGS) entry which is preliminary data.</text>
</comment>
<keyword evidence="2" id="KW-1185">Reference proteome</keyword>
<name>A0A8T1YRU8_9BRAS</name>
<organism evidence="1 2">
    <name type="scientific">Arabidopsis thaliana x Arabidopsis arenosa</name>
    <dbReference type="NCBI Taxonomy" id="1240361"/>
    <lineage>
        <taxon>Eukaryota</taxon>
        <taxon>Viridiplantae</taxon>
        <taxon>Streptophyta</taxon>
        <taxon>Embryophyta</taxon>
        <taxon>Tracheophyta</taxon>
        <taxon>Spermatophyta</taxon>
        <taxon>Magnoliopsida</taxon>
        <taxon>eudicotyledons</taxon>
        <taxon>Gunneridae</taxon>
        <taxon>Pentapetalae</taxon>
        <taxon>rosids</taxon>
        <taxon>malvids</taxon>
        <taxon>Brassicales</taxon>
        <taxon>Brassicaceae</taxon>
        <taxon>Camelineae</taxon>
        <taxon>Arabidopsis</taxon>
    </lineage>
</organism>
<accession>A0A8T1YRU8</accession>
<dbReference type="Proteomes" id="UP000694240">
    <property type="component" value="Chromosome 11"/>
</dbReference>
<protein>
    <submittedName>
        <fullName evidence="1">Uncharacterized protein</fullName>
    </submittedName>
</protein>
<reference evidence="1 2" key="1">
    <citation type="submission" date="2020-12" db="EMBL/GenBank/DDBJ databases">
        <title>Concerted genomic and epigenomic changes stabilize Arabidopsis allopolyploids.</title>
        <authorList>
            <person name="Chen Z."/>
        </authorList>
    </citation>
    <scope>NUCLEOTIDE SEQUENCE [LARGE SCALE GENOMIC DNA]</scope>
    <source>
        <strain evidence="1">Allo738</strain>
        <tissue evidence="1">Leaf</tissue>
    </source>
</reference>
<dbReference type="EMBL" id="JAEFBK010000011">
    <property type="protein sequence ID" value="KAG7549177.1"/>
    <property type="molecule type" value="Genomic_DNA"/>
</dbReference>